<keyword evidence="2" id="KW-1185">Reference proteome</keyword>
<reference evidence="1 2" key="1">
    <citation type="journal article" date="2006" name="Proc. Natl. Acad. Sci. U.S.A.">
        <title>Genomic analysis of the uncultivated marine crenarchaeote Cenarchaeum symbiosum.</title>
        <authorList>
            <person name="Hallam S.J."/>
            <person name="Konstantinidis K.T."/>
            <person name="Putnam N."/>
            <person name="Schleper C."/>
            <person name="Watanabe Y."/>
            <person name="Sugahara J."/>
            <person name="Preston C."/>
            <person name="de la Torre J."/>
            <person name="Richardson P.M."/>
            <person name="DeLong E.F."/>
        </authorList>
    </citation>
    <scope>NUCLEOTIDE SEQUENCE [LARGE SCALE GENOMIC DNA]</scope>
    <source>
        <strain evidence="2">A</strain>
    </source>
</reference>
<dbReference type="STRING" id="414004.CENSYa_0517"/>
<name>A0RUY3_CENSY</name>
<accession>A0RUY3</accession>
<proteinExistence type="predicted"/>
<dbReference type="EMBL" id="DP000238">
    <property type="protein sequence ID" value="ABK77150.1"/>
    <property type="molecule type" value="Genomic_DNA"/>
</dbReference>
<dbReference type="AlphaFoldDB" id="A0RUY3"/>
<organism evidence="1 2">
    <name type="scientific">Cenarchaeum symbiosum (strain A)</name>
    <dbReference type="NCBI Taxonomy" id="414004"/>
    <lineage>
        <taxon>Archaea</taxon>
        <taxon>Nitrososphaerota</taxon>
        <taxon>Candidatus Cenarchaeales</taxon>
        <taxon>Candidatus Cenarchaeaceae</taxon>
        <taxon>Candidatus Cenarchaeum</taxon>
    </lineage>
</organism>
<dbReference type="EnsemblBacteria" id="ABK77150">
    <property type="protein sequence ID" value="ABK77150"/>
    <property type="gene ID" value="CENSYa_0517"/>
</dbReference>
<evidence type="ECO:0000313" key="1">
    <source>
        <dbReference type="EMBL" id="ABK77150.1"/>
    </source>
</evidence>
<gene>
    <name evidence="1" type="ordered locus">CENSYa_0517</name>
</gene>
<dbReference type="HOGENOM" id="CLU_2313661_0_0_2"/>
<dbReference type="Proteomes" id="UP000000758">
    <property type="component" value="Chromosome"/>
</dbReference>
<sequence length="99" mass="11063">MLCVQVNQTPQKPVRFCRPVPPIPICGIWSARPYSPCHHTLCVQPGGDISNAARLMAEISSHSWPCPLDHPALEYAFRHTCWNPPAGCRRPHTIPCRPS</sequence>
<dbReference type="KEGG" id="csy:CENSYa_0517"/>
<protein>
    <submittedName>
        <fullName evidence="1">Uncharacterized protein</fullName>
    </submittedName>
</protein>
<evidence type="ECO:0000313" key="2">
    <source>
        <dbReference type="Proteomes" id="UP000000758"/>
    </source>
</evidence>